<evidence type="ECO:0000313" key="3">
    <source>
        <dbReference type="Proteomes" id="UP001362999"/>
    </source>
</evidence>
<comment type="caution">
    <text evidence="2">The sequence shown here is derived from an EMBL/GenBank/DDBJ whole genome shotgun (WGS) entry which is preliminary data.</text>
</comment>
<feature type="region of interest" description="Disordered" evidence="1">
    <location>
        <begin position="46"/>
        <end position="94"/>
    </location>
</feature>
<gene>
    <name evidence="2" type="ORF">R3P38DRAFT_2543460</name>
</gene>
<reference evidence="2 3" key="1">
    <citation type="journal article" date="2024" name="J Genomics">
        <title>Draft genome sequencing and assembly of Favolaschia claudopus CIRM-BRFM 2984 isolated from oak limbs.</title>
        <authorList>
            <person name="Navarro D."/>
            <person name="Drula E."/>
            <person name="Chaduli D."/>
            <person name="Cazenave R."/>
            <person name="Ahrendt S."/>
            <person name="Wang J."/>
            <person name="Lipzen A."/>
            <person name="Daum C."/>
            <person name="Barry K."/>
            <person name="Grigoriev I.V."/>
            <person name="Favel A."/>
            <person name="Rosso M.N."/>
            <person name="Martin F."/>
        </authorList>
    </citation>
    <scope>NUCLEOTIDE SEQUENCE [LARGE SCALE GENOMIC DNA]</scope>
    <source>
        <strain evidence="2 3">CIRM-BRFM 2984</strain>
    </source>
</reference>
<organism evidence="2 3">
    <name type="scientific">Favolaschia claudopus</name>
    <dbReference type="NCBI Taxonomy" id="2862362"/>
    <lineage>
        <taxon>Eukaryota</taxon>
        <taxon>Fungi</taxon>
        <taxon>Dikarya</taxon>
        <taxon>Basidiomycota</taxon>
        <taxon>Agaricomycotina</taxon>
        <taxon>Agaricomycetes</taxon>
        <taxon>Agaricomycetidae</taxon>
        <taxon>Agaricales</taxon>
        <taxon>Marasmiineae</taxon>
        <taxon>Mycenaceae</taxon>
        <taxon>Favolaschia</taxon>
    </lineage>
</organism>
<name>A0AAW0ARP6_9AGAR</name>
<dbReference type="Proteomes" id="UP001362999">
    <property type="component" value="Unassembled WGS sequence"/>
</dbReference>
<feature type="compositionally biased region" description="Low complexity" evidence="1">
    <location>
        <begin position="58"/>
        <end position="72"/>
    </location>
</feature>
<accession>A0AAW0ARP6</accession>
<evidence type="ECO:0000313" key="2">
    <source>
        <dbReference type="EMBL" id="KAK7015757.1"/>
    </source>
</evidence>
<dbReference type="EMBL" id="JAWWNJ010000053">
    <property type="protein sequence ID" value="KAK7015757.1"/>
    <property type="molecule type" value="Genomic_DNA"/>
</dbReference>
<sequence length="111" mass="12251">MGLEYCGNAHRVTIGKKTIAVPCFGDPSLTDHYAERDLKSRLMPAPIKGQRRPELTDAASAKLQTQLAQAAASRKRVREEDKENASIPGPVKVKKRRLNADERLALSLQNS</sequence>
<keyword evidence="3" id="KW-1185">Reference proteome</keyword>
<proteinExistence type="predicted"/>
<protein>
    <submittedName>
        <fullName evidence="2">Uncharacterized protein</fullName>
    </submittedName>
</protein>
<evidence type="ECO:0000256" key="1">
    <source>
        <dbReference type="SAM" id="MobiDB-lite"/>
    </source>
</evidence>
<dbReference type="AlphaFoldDB" id="A0AAW0ARP6"/>